<comment type="caution">
    <text evidence="4">The sequence shown here is derived from an EMBL/GenBank/DDBJ whole genome shotgun (WGS) entry which is preliminary data.</text>
</comment>
<evidence type="ECO:0000313" key="5">
    <source>
        <dbReference type="Proteomes" id="UP001633002"/>
    </source>
</evidence>
<evidence type="ECO:0000313" key="4">
    <source>
        <dbReference type="EMBL" id="KAL3687950.1"/>
    </source>
</evidence>
<organism evidence="4 5">
    <name type="scientific">Riccia sorocarpa</name>
    <dbReference type="NCBI Taxonomy" id="122646"/>
    <lineage>
        <taxon>Eukaryota</taxon>
        <taxon>Viridiplantae</taxon>
        <taxon>Streptophyta</taxon>
        <taxon>Embryophyta</taxon>
        <taxon>Marchantiophyta</taxon>
        <taxon>Marchantiopsida</taxon>
        <taxon>Marchantiidae</taxon>
        <taxon>Marchantiales</taxon>
        <taxon>Ricciaceae</taxon>
        <taxon>Riccia</taxon>
    </lineage>
</organism>
<comment type="similarity">
    <text evidence="1">Belongs to the LEA type SMP family.</text>
</comment>
<name>A0ABD3HCN3_9MARC</name>
<dbReference type="PANTHER" id="PTHR31174:SF7">
    <property type="entry name" value="LATE EMBRYOGENESIS ABUNDANT PROTEIN 31-RELATED"/>
    <property type="match status" value="1"/>
</dbReference>
<accession>A0ABD3HCN3</accession>
<evidence type="ECO:0000256" key="2">
    <source>
        <dbReference type="ARBA" id="ARBA00022737"/>
    </source>
</evidence>
<keyword evidence="2" id="KW-0677">Repeat</keyword>
<feature type="domain" description="SMP" evidence="3">
    <location>
        <begin position="61"/>
        <end position="110"/>
    </location>
</feature>
<dbReference type="InterPro" id="IPR007011">
    <property type="entry name" value="LEA_SMP_dom"/>
</dbReference>
<reference evidence="4 5" key="1">
    <citation type="submission" date="2024-09" db="EMBL/GenBank/DDBJ databases">
        <title>Chromosome-scale assembly of Riccia sorocarpa.</title>
        <authorList>
            <person name="Paukszto L."/>
        </authorList>
    </citation>
    <scope>NUCLEOTIDE SEQUENCE [LARGE SCALE GENOMIC DNA]</scope>
    <source>
        <strain evidence="4">LP-2024</strain>
        <tissue evidence="4">Aerial parts of the thallus</tissue>
    </source>
</reference>
<gene>
    <name evidence="4" type="ORF">R1sor_014259</name>
</gene>
<evidence type="ECO:0000256" key="1">
    <source>
        <dbReference type="ARBA" id="ARBA00010733"/>
    </source>
</evidence>
<proteinExistence type="inferred from homology"/>
<evidence type="ECO:0000259" key="3">
    <source>
        <dbReference type="Pfam" id="PF04927"/>
    </source>
</evidence>
<keyword evidence="5" id="KW-1185">Reference proteome</keyword>
<dbReference type="AlphaFoldDB" id="A0ABD3HCN3"/>
<dbReference type="EMBL" id="JBJQOH010000004">
    <property type="protein sequence ID" value="KAL3687950.1"/>
    <property type="molecule type" value="Genomic_DNA"/>
</dbReference>
<sequence>MSSAQEMRPADIAASAGVDQDVAPVAISLVTIGEALETVASKIGDKPLTTSDARAIQSAENASAHLHQDKVVTPRDAAMVHSAEARNNDGRVQKGGVASTMHQVTAHNETIGLSTGGSV</sequence>
<dbReference type="InterPro" id="IPR042971">
    <property type="entry name" value="LEA_SMP"/>
</dbReference>
<dbReference type="Pfam" id="PF04927">
    <property type="entry name" value="SMP"/>
    <property type="match status" value="1"/>
</dbReference>
<dbReference type="PANTHER" id="PTHR31174">
    <property type="entry name" value="SEED MATURATION FAMILY PROTEIN"/>
    <property type="match status" value="1"/>
</dbReference>
<protein>
    <recommendedName>
        <fullName evidence="3">SMP domain-containing protein</fullName>
    </recommendedName>
</protein>
<dbReference type="Proteomes" id="UP001633002">
    <property type="component" value="Unassembled WGS sequence"/>
</dbReference>